<dbReference type="InterPro" id="IPR029046">
    <property type="entry name" value="LolA/LolB/LppX"/>
</dbReference>
<dbReference type="Pfam" id="PF07161">
    <property type="entry name" value="LppX_LprAFG"/>
    <property type="match status" value="1"/>
</dbReference>
<keyword evidence="7" id="KW-1185">Reference proteome</keyword>
<dbReference type="InterPro" id="IPR009830">
    <property type="entry name" value="LppX/LprAFG"/>
</dbReference>
<keyword evidence="3" id="KW-1003">Cell membrane</keyword>
<dbReference type="EMBL" id="CP104874">
    <property type="protein sequence ID" value="WWF06111.1"/>
    <property type="molecule type" value="Genomic_DNA"/>
</dbReference>
<dbReference type="PROSITE" id="PS51257">
    <property type="entry name" value="PROKAR_LIPOPROTEIN"/>
    <property type="match status" value="1"/>
</dbReference>
<dbReference type="Gene3D" id="2.50.20.20">
    <property type="match status" value="1"/>
</dbReference>
<evidence type="ECO:0000313" key="7">
    <source>
        <dbReference type="Proteomes" id="UP001381003"/>
    </source>
</evidence>
<keyword evidence="3" id="KW-0472">Membrane</keyword>
<evidence type="ECO:0000313" key="6">
    <source>
        <dbReference type="EMBL" id="WWF06111.1"/>
    </source>
</evidence>
<feature type="signal peptide" evidence="5">
    <location>
        <begin position="1"/>
        <end position="21"/>
    </location>
</feature>
<dbReference type="RefSeq" id="WP_338538804.1">
    <property type="nucleotide sequence ID" value="NZ_CP104874.1"/>
</dbReference>
<accession>A0ABZ2FG40</accession>
<evidence type="ECO:0000256" key="2">
    <source>
        <dbReference type="ARBA" id="ARBA00009194"/>
    </source>
</evidence>
<gene>
    <name evidence="6" type="ORF">N5P18_04370</name>
</gene>
<comment type="similarity">
    <text evidence="2">Belongs to the LppX/LprAFG lipoprotein family.</text>
</comment>
<comment type="subcellular location">
    <subcellularLocation>
        <location evidence="1">Cell envelope</location>
    </subcellularLocation>
</comment>
<name>A0ABZ2FG40_9MICO</name>
<keyword evidence="6" id="KW-0449">Lipoprotein</keyword>
<sequence length="300" mass="30775">MRTTSLTIVAASAALALAACGGDGGPGPTAGSGASSTDAATSQSSGDSPSSTGGRSNSSTPTPGTADPSSATPTSSSTTAGSSTAAPTATSTYTGTPFDAREFTDRLEAAVAANPTVHIDVEATLGGQQATTATGVQDLEADALDMDVDLSGQELGYRLVDGQYYLEQPPKWVRVAKGSGNPLVEQTLDQVNLLSMRSQLDAFVAGVEKAGTKGEEDVDGTTTTHYTAQVDTDKAFAELGMERGDGVPETVVYDVWLDEDDLIRKMSFDLNGLEATLTASRWGEPVTITKPRPSQIARAG</sequence>
<evidence type="ECO:0000256" key="3">
    <source>
        <dbReference type="ARBA" id="ARBA00022475"/>
    </source>
</evidence>
<reference evidence="6 7" key="1">
    <citation type="submission" date="2022-09" db="EMBL/GenBank/DDBJ databases">
        <title>Complete genome sequence of Janibacter terrae strain COS04-44, PCL-degrading bacteria isolated from oil spilled coast.</title>
        <authorList>
            <person name="Park H."/>
            <person name="Kim J.Y."/>
            <person name="An S.H."/>
            <person name="Lee C.M."/>
            <person name="Weon H.-Y."/>
        </authorList>
    </citation>
    <scope>NUCLEOTIDE SEQUENCE [LARGE SCALE GENOMIC DNA]</scope>
    <source>
        <strain evidence="6 7">COS04-44</strain>
    </source>
</reference>
<evidence type="ECO:0000256" key="4">
    <source>
        <dbReference type="SAM" id="MobiDB-lite"/>
    </source>
</evidence>
<feature type="compositionally biased region" description="Low complexity" evidence="4">
    <location>
        <begin position="31"/>
        <end position="97"/>
    </location>
</feature>
<feature type="chain" id="PRO_5047078503" evidence="5">
    <location>
        <begin position="22"/>
        <end position="300"/>
    </location>
</feature>
<dbReference type="Proteomes" id="UP001381003">
    <property type="component" value="Chromosome"/>
</dbReference>
<proteinExistence type="inferred from homology"/>
<evidence type="ECO:0000256" key="1">
    <source>
        <dbReference type="ARBA" id="ARBA00004196"/>
    </source>
</evidence>
<feature type="region of interest" description="Disordered" evidence="4">
    <location>
        <begin position="18"/>
        <end position="97"/>
    </location>
</feature>
<dbReference type="SUPFAM" id="SSF89392">
    <property type="entry name" value="Prokaryotic lipoproteins and lipoprotein localization factors"/>
    <property type="match status" value="1"/>
</dbReference>
<keyword evidence="5" id="KW-0732">Signal</keyword>
<evidence type="ECO:0000256" key="5">
    <source>
        <dbReference type="SAM" id="SignalP"/>
    </source>
</evidence>
<protein>
    <submittedName>
        <fullName evidence="6">LppX_LprAFG lipoprotein</fullName>
    </submittedName>
</protein>
<feature type="compositionally biased region" description="Gly residues" evidence="4">
    <location>
        <begin position="21"/>
        <end position="30"/>
    </location>
</feature>
<organism evidence="6 7">
    <name type="scientific">Janibacter terrae</name>
    <dbReference type="NCBI Taxonomy" id="103817"/>
    <lineage>
        <taxon>Bacteria</taxon>
        <taxon>Bacillati</taxon>
        <taxon>Actinomycetota</taxon>
        <taxon>Actinomycetes</taxon>
        <taxon>Micrococcales</taxon>
        <taxon>Intrasporangiaceae</taxon>
        <taxon>Janibacter</taxon>
    </lineage>
</organism>